<sequence>MAASNIPPLRTSWLKHLRGRALNAMGRVPKTKVSPSPTEAATANRALHEALRPAVFGELGGVRPDPSNRHASWWGGCALGSAEDEVPQGKNRKPMQPILQVRMDEIGTAVPGLENIALLTLWLDLDGNIFHPVEGEDFVVSTFSSLDELVPLGPGYRENNAIPTFPVRWNEPVPQQPSGEDFSHLVPSRVAWFDTSRWFFDNPVYVHASELQAIHPVKIGGWPTWIHGSQWRGADSEEDFVLQIDSTQKGNIGFGDGGSIYLFRNKQNGSWTMRCDFF</sequence>
<dbReference type="InterPro" id="IPR035948">
    <property type="entry name" value="YwqG-like_sf"/>
</dbReference>
<dbReference type="Proteomes" id="UP001597101">
    <property type="component" value="Unassembled WGS sequence"/>
</dbReference>
<gene>
    <name evidence="1" type="ORF">ACFQ14_12185</name>
</gene>
<keyword evidence="2" id="KW-1185">Reference proteome</keyword>
<dbReference type="InterPro" id="IPR015315">
    <property type="entry name" value="DUF1963"/>
</dbReference>
<organism evidence="1 2">
    <name type="scientific">Pseudahrensia aquimaris</name>
    <dbReference type="NCBI Taxonomy" id="744461"/>
    <lineage>
        <taxon>Bacteria</taxon>
        <taxon>Pseudomonadati</taxon>
        <taxon>Pseudomonadota</taxon>
        <taxon>Alphaproteobacteria</taxon>
        <taxon>Hyphomicrobiales</taxon>
        <taxon>Ahrensiaceae</taxon>
        <taxon>Pseudahrensia</taxon>
    </lineage>
</organism>
<dbReference type="Pfam" id="PF09234">
    <property type="entry name" value="DUF1963"/>
    <property type="match status" value="1"/>
</dbReference>
<comment type="caution">
    <text evidence="1">The sequence shown here is derived from an EMBL/GenBank/DDBJ whole genome shotgun (WGS) entry which is preliminary data.</text>
</comment>
<protein>
    <submittedName>
        <fullName evidence="1">DUF1963 domain-containing protein</fullName>
    </submittedName>
</protein>
<dbReference type="SUPFAM" id="SSF103032">
    <property type="entry name" value="Hypothetical protein YwqG"/>
    <property type="match status" value="1"/>
</dbReference>
<name>A0ABW3FFB8_9HYPH</name>
<evidence type="ECO:0000313" key="1">
    <source>
        <dbReference type="EMBL" id="MFD0917169.1"/>
    </source>
</evidence>
<reference evidence="2" key="1">
    <citation type="journal article" date="2019" name="Int. J. Syst. Evol. Microbiol.">
        <title>The Global Catalogue of Microorganisms (GCM) 10K type strain sequencing project: providing services to taxonomists for standard genome sequencing and annotation.</title>
        <authorList>
            <consortium name="The Broad Institute Genomics Platform"/>
            <consortium name="The Broad Institute Genome Sequencing Center for Infectious Disease"/>
            <person name="Wu L."/>
            <person name="Ma J."/>
        </authorList>
    </citation>
    <scope>NUCLEOTIDE SEQUENCE [LARGE SCALE GENOMIC DNA]</scope>
    <source>
        <strain evidence="2">CCUG 60023</strain>
    </source>
</reference>
<dbReference type="RefSeq" id="WP_377213030.1">
    <property type="nucleotide sequence ID" value="NZ_JBHTJV010000010.1"/>
</dbReference>
<evidence type="ECO:0000313" key="2">
    <source>
        <dbReference type="Proteomes" id="UP001597101"/>
    </source>
</evidence>
<accession>A0ABW3FFB8</accession>
<proteinExistence type="predicted"/>
<dbReference type="Gene3D" id="2.30.320.10">
    <property type="entry name" value="YwqG-like"/>
    <property type="match status" value="1"/>
</dbReference>
<dbReference type="EMBL" id="JBHTJV010000010">
    <property type="protein sequence ID" value="MFD0917169.1"/>
    <property type="molecule type" value="Genomic_DNA"/>
</dbReference>